<comment type="caution">
    <text evidence="2">The sequence shown here is derived from an EMBL/GenBank/DDBJ whole genome shotgun (WGS) entry which is preliminary data.</text>
</comment>
<protein>
    <submittedName>
        <fullName evidence="2">Uncharacterized protein</fullName>
    </submittedName>
</protein>
<reference evidence="2 3" key="1">
    <citation type="journal article" date="2015" name="Nature">
        <title>rRNA introns, odd ribosomes, and small enigmatic genomes across a large radiation of phyla.</title>
        <authorList>
            <person name="Brown C.T."/>
            <person name="Hug L.A."/>
            <person name="Thomas B.C."/>
            <person name="Sharon I."/>
            <person name="Castelle C.J."/>
            <person name="Singh A."/>
            <person name="Wilkins M.J."/>
            <person name="Williams K.H."/>
            <person name="Banfield J.F."/>
        </authorList>
    </citation>
    <scope>NUCLEOTIDE SEQUENCE [LARGE SCALE GENOMIC DNA]</scope>
</reference>
<dbReference type="EMBL" id="LCEK01000012">
    <property type="protein sequence ID" value="KKS72206.1"/>
    <property type="molecule type" value="Genomic_DNA"/>
</dbReference>
<gene>
    <name evidence="2" type="ORF">UV42_C0012G0033</name>
</gene>
<accession>A0A0G1DN11</accession>
<feature type="transmembrane region" description="Helical" evidence="1">
    <location>
        <begin position="20"/>
        <end position="40"/>
    </location>
</feature>
<feature type="transmembrane region" description="Helical" evidence="1">
    <location>
        <begin position="52"/>
        <end position="68"/>
    </location>
</feature>
<evidence type="ECO:0000313" key="3">
    <source>
        <dbReference type="Proteomes" id="UP000033867"/>
    </source>
</evidence>
<name>A0A0G1DN11_9BACT</name>
<dbReference type="Proteomes" id="UP000033867">
    <property type="component" value="Unassembled WGS sequence"/>
</dbReference>
<evidence type="ECO:0000313" key="2">
    <source>
        <dbReference type="EMBL" id="KKS72206.1"/>
    </source>
</evidence>
<organism evidence="2 3">
    <name type="scientific">Candidatus Magasanikbacteria bacterium GW2011_GWE2_42_7</name>
    <dbReference type="NCBI Taxonomy" id="1619052"/>
    <lineage>
        <taxon>Bacteria</taxon>
        <taxon>Candidatus Magasanikiibacteriota</taxon>
    </lineage>
</organism>
<keyword evidence="1" id="KW-0812">Transmembrane</keyword>
<proteinExistence type="predicted"/>
<evidence type="ECO:0000256" key="1">
    <source>
        <dbReference type="SAM" id="Phobius"/>
    </source>
</evidence>
<dbReference type="AlphaFoldDB" id="A0A0G1DN11"/>
<keyword evidence="1" id="KW-1133">Transmembrane helix</keyword>
<sequence>MEKFFVSKNFRGPGGYAHELLAFLPFLPFMEVSLLCTVSSRRYGWLMKTKNPLIRWVFCSLLFCYAISTCNSIF</sequence>
<keyword evidence="1" id="KW-0472">Membrane</keyword>